<keyword evidence="3" id="KW-0515">Mutator protein</keyword>
<dbReference type="PRINTS" id="PR00502">
    <property type="entry name" value="NUDIXFAMILY"/>
</dbReference>
<evidence type="ECO:0000256" key="8">
    <source>
        <dbReference type="ARBA" id="ARBA00022842"/>
    </source>
</evidence>
<evidence type="ECO:0000256" key="3">
    <source>
        <dbReference type="ARBA" id="ARBA00022457"/>
    </source>
</evidence>
<keyword evidence="18" id="KW-1185">Reference proteome</keyword>
<evidence type="ECO:0000313" key="16">
    <source>
        <dbReference type="Proteomes" id="UP000261016"/>
    </source>
</evidence>
<dbReference type="GO" id="GO:0044716">
    <property type="term" value="F:8-oxo-GDP phosphatase activity"/>
    <property type="evidence" value="ECO:0007669"/>
    <property type="project" value="TreeGrafter"/>
</dbReference>
<dbReference type="AlphaFoldDB" id="A0A364USI3"/>
<evidence type="ECO:0000313" key="17">
    <source>
        <dbReference type="Proteomes" id="UP000481807"/>
    </source>
</evidence>
<dbReference type="InterPro" id="IPR047127">
    <property type="entry name" value="MutT-like"/>
</dbReference>
<dbReference type="SUPFAM" id="SSF55811">
    <property type="entry name" value="Nudix"/>
    <property type="match status" value="1"/>
</dbReference>
<dbReference type="InterPro" id="IPR000086">
    <property type="entry name" value="NUDIX_hydrolase_dom"/>
</dbReference>
<proteinExistence type="inferred from homology"/>
<dbReference type="Proteomes" id="UP000481807">
    <property type="component" value="Unassembled WGS sequence"/>
</dbReference>
<sequence length="130" mass="14881">MKKVINVVGAVIYSDNKILCAQRSENMSLPLLWEFPGGKIEKGETEEEALIREIKEEMKCDISVKEKLTTTEHEYDFGIVNLTTFKCHLNQQLPTLTEHKEIKWLLINQLDSIEWAPADVPAVKLLIEGE</sequence>
<keyword evidence="4" id="KW-0235">DNA replication</keyword>
<name>A0A364USI3_STAWA</name>
<keyword evidence="6" id="KW-0227">DNA damage</keyword>
<dbReference type="EMBL" id="QXWP01000003">
    <property type="protein sequence ID" value="NBH30863.1"/>
    <property type="molecule type" value="Genomic_DNA"/>
</dbReference>
<evidence type="ECO:0000256" key="5">
    <source>
        <dbReference type="ARBA" id="ARBA00022723"/>
    </source>
</evidence>
<dbReference type="EMBL" id="JAANHJ010000001">
    <property type="protein sequence ID" value="MCG6224807.1"/>
    <property type="molecule type" value="Genomic_DNA"/>
</dbReference>
<reference evidence="15 16" key="1">
    <citation type="submission" date="2018-08" db="EMBL/GenBank/DDBJ databases">
        <title>A genome reference for cultivated species of the human gut microbiota.</title>
        <authorList>
            <person name="Zou Y."/>
            <person name="Xue W."/>
            <person name="Luo G."/>
        </authorList>
    </citation>
    <scope>NUCLEOTIDE SEQUENCE [LARGE SCALE GENOMIC DNA]</scope>
    <source>
        <strain evidence="15 16">OM08-17AT</strain>
    </source>
</reference>
<evidence type="ECO:0000256" key="6">
    <source>
        <dbReference type="ARBA" id="ARBA00022763"/>
    </source>
</evidence>
<dbReference type="Gene3D" id="3.90.79.10">
    <property type="entry name" value="Nucleoside Triphosphate Pyrophosphohydrolase"/>
    <property type="match status" value="1"/>
</dbReference>
<organism evidence="15 16">
    <name type="scientific">Staphylococcus warneri</name>
    <dbReference type="NCBI Taxonomy" id="1292"/>
    <lineage>
        <taxon>Bacteria</taxon>
        <taxon>Bacillati</taxon>
        <taxon>Bacillota</taxon>
        <taxon>Bacilli</taxon>
        <taxon>Bacillales</taxon>
        <taxon>Staphylococcaceae</taxon>
        <taxon>Staphylococcus</taxon>
    </lineage>
</organism>
<dbReference type="Proteomes" id="UP000261016">
    <property type="component" value="Unassembled WGS sequence"/>
</dbReference>
<evidence type="ECO:0000313" key="18">
    <source>
        <dbReference type="Proteomes" id="UP000814367"/>
    </source>
</evidence>
<evidence type="ECO:0000259" key="12">
    <source>
        <dbReference type="PROSITE" id="PS51462"/>
    </source>
</evidence>
<feature type="domain" description="Nudix hydrolase" evidence="12">
    <location>
        <begin position="3"/>
        <end position="127"/>
    </location>
</feature>
<dbReference type="GO" id="GO:0006260">
    <property type="term" value="P:DNA replication"/>
    <property type="evidence" value="ECO:0007669"/>
    <property type="project" value="UniProtKB-KW"/>
</dbReference>
<evidence type="ECO:0000256" key="4">
    <source>
        <dbReference type="ARBA" id="ARBA00022705"/>
    </source>
</evidence>
<evidence type="ECO:0000256" key="11">
    <source>
        <dbReference type="ARBA" id="ARBA00038905"/>
    </source>
</evidence>
<dbReference type="GO" id="GO:0044715">
    <property type="term" value="F:8-oxo-dGDP phosphatase activity"/>
    <property type="evidence" value="ECO:0007669"/>
    <property type="project" value="TreeGrafter"/>
</dbReference>
<evidence type="ECO:0000256" key="9">
    <source>
        <dbReference type="ARBA" id="ARBA00023204"/>
    </source>
</evidence>
<dbReference type="GO" id="GO:0046872">
    <property type="term" value="F:metal ion binding"/>
    <property type="evidence" value="ECO:0007669"/>
    <property type="project" value="UniProtKB-KW"/>
</dbReference>
<comment type="similarity">
    <text evidence="2">Belongs to the Nudix hydrolase family.</text>
</comment>
<evidence type="ECO:0000313" key="13">
    <source>
        <dbReference type="EMBL" id="MCG6224807.1"/>
    </source>
</evidence>
<comment type="caution">
    <text evidence="15">The sequence shown here is derived from an EMBL/GenBank/DDBJ whole genome shotgun (WGS) entry which is preliminary data.</text>
</comment>
<dbReference type="CDD" id="cd03425">
    <property type="entry name" value="NUDIX_MutT_NudA_like"/>
    <property type="match status" value="1"/>
</dbReference>
<reference evidence="14 17" key="2">
    <citation type="submission" date="2018-08" db="EMBL/GenBank/DDBJ databases">
        <title>Murine metabolic-syndrome-specific gut microbial biobank.</title>
        <authorList>
            <person name="Liu C."/>
        </authorList>
    </citation>
    <scope>NUCLEOTIDE SEQUENCE [LARGE SCALE GENOMIC DNA]</scope>
    <source>
        <strain evidence="14 17">1XD21-27</strain>
    </source>
</reference>
<evidence type="ECO:0000256" key="2">
    <source>
        <dbReference type="ARBA" id="ARBA00005582"/>
    </source>
</evidence>
<evidence type="ECO:0000313" key="15">
    <source>
        <dbReference type="EMBL" id="RGM31427.1"/>
    </source>
</evidence>
<accession>A0A364USI3</accession>
<evidence type="ECO:0000256" key="10">
    <source>
        <dbReference type="ARBA" id="ARBA00035861"/>
    </source>
</evidence>
<dbReference type="EC" id="3.6.1.55" evidence="11"/>
<comment type="cofactor">
    <cofactor evidence="1">
        <name>Mg(2+)</name>
        <dbReference type="ChEBI" id="CHEBI:18420"/>
    </cofactor>
</comment>
<dbReference type="GO" id="GO:0035539">
    <property type="term" value="F:8-oxo-7,8-dihydrodeoxyguanosine triphosphate pyrophosphatase activity"/>
    <property type="evidence" value="ECO:0007669"/>
    <property type="project" value="UniProtKB-EC"/>
</dbReference>
<evidence type="ECO:0000256" key="7">
    <source>
        <dbReference type="ARBA" id="ARBA00022801"/>
    </source>
</evidence>
<dbReference type="GO" id="GO:0008413">
    <property type="term" value="F:8-oxo-7,8-dihydroguanosine triphosphate pyrophosphatase activity"/>
    <property type="evidence" value="ECO:0007669"/>
    <property type="project" value="TreeGrafter"/>
</dbReference>
<keyword evidence="8" id="KW-0460">Magnesium</keyword>
<keyword evidence="9" id="KW-0234">DNA repair</keyword>
<keyword evidence="7 15" id="KW-0378">Hydrolase</keyword>
<dbReference type="Pfam" id="PF14815">
    <property type="entry name" value="NUDIX_4"/>
    <property type="match status" value="1"/>
</dbReference>
<reference evidence="13 18" key="3">
    <citation type="submission" date="2020-03" db="EMBL/GenBank/DDBJ databases">
        <title>Comparative genetics of Staphylococcus warneri persistents from caprine mastitis.</title>
        <authorList>
            <person name="Franca C.A."/>
            <person name="Rosa D.S."/>
            <person name="Silva A."/>
            <person name="Rodrigues D.L.N."/>
            <person name="Santos R.G."/>
            <person name="Castillo R.E.H."/>
            <person name="Moreira M.A.S."/>
            <person name="Lima M.C."/>
            <person name="Gouveia G.V."/>
            <person name="Gouveia J.J.S."/>
            <person name="Souza R.F.S."/>
            <person name="Bertram B."/>
            <person name="Azevedo V."/>
            <person name="Costa M."/>
        </authorList>
    </citation>
    <scope>NUCLEOTIDE SEQUENCE [LARGE SCALE GENOMIC DNA]</scope>
    <source>
        <strain evidence="13 18">Cap 9.2</strain>
    </source>
</reference>
<dbReference type="InterPro" id="IPR029119">
    <property type="entry name" value="MutY_C"/>
</dbReference>
<dbReference type="InterPro" id="IPR015797">
    <property type="entry name" value="NUDIX_hydrolase-like_dom_sf"/>
</dbReference>
<protein>
    <recommendedName>
        <fullName evidence="11">8-oxo-dGTP diphosphatase</fullName>
        <ecNumber evidence="11">3.6.1.55</ecNumber>
    </recommendedName>
</protein>
<comment type="catalytic activity">
    <reaction evidence="10">
        <text>8-oxo-dGTP + H2O = 8-oxo-dGMP + diphosphate + H(+)</text>
        <dbReference type="Rhea" id="RHEA:31575"/>
        <dbReference type="ChEBI" id="CHEBI:15377"/>
        <dbReference type="ChEBI" id="CHEBI:15378"/>
        <dbReference type="ChEBI" id="CHEBI:33019"/>
        <dbReference type="ChEBI" id="CHEBI:63224"/>
        <dbReference type="ChEBI" id="CHEBI:77896"/>
        <dbReference type="EC" id="3.6.1.55"/>
    </reaction>
</comment>
<dbReference type="InterPro" id="IPR020476">
    <property type="entry name" value="Nudix_hydrolase"/>
</dbReference>
<keyword evidence="5" id="KW-0479">Metal-binding</keyword>
<dbReference type="RefSeq" id="WP_002467079.1">
    <property type="nucleotide sequence ID" value="NZ_CABMFV010000002.1"/>
</dbReference>
<dbReference type="EMBL" id="QSTD01000002">
    <property type="protein sequence ID" value="RGM31427.1"/>
    <property type="molecule type" value="Genomic_DNA"/>
</dbReference>
<evidence type="ECO:0000256" key="1">
    <source>
        <dbReference type="ARBA" id="ARBA00001946"/>
    </source>
</evidence>
<dbReference type="PANTHER" id="PTHR47707">
    <property type="entry name" value="8-OXO-DGTP DIPHOSPHATASE"/>
    <property type="match status" value="1"/>
</dbReference>
<evidence type="ECO:0000313" key="14">
    <source>
        <dbReference type="EMBL" id="NBH30863.1"/>
    </source>
</evidence>
<dbReference type="PANTHER" id="PTHR47707:SF1">
    <property type="entry name" value="NUDIX HYDROLASE FAMILY PROTEIN"/>
    <property type="match status" value="1"/>
</dbReference>
<dbReference type="PROSITE" id="PS51462">
    <property type="entry name" value="NUDIX"/>
    <property type="match status" value="1"/>
</dbReference>
<dbReference type="GO" id="GO:0006281">
    <property type="term" value="P:DNA repair"/>
    <property type="evidence" value="ECO:0007669"/>
    <property type="project" value="UniProtKB-KW"/>
</dbReference>
<gene>
    <name evidence="14" type="ORF">D3Z30_07680</name>
    <name evidence="15" type="ORF">DXC19_07685</name>
    <name evidence="13" type="ORF">G8J23_02090</name>
</gene>
<dbReference type="Proteomes" id="UP000814367">
    <property type="component" value="Unassembled WGS sequence"/>
</dbReference>